<dbReference type="CDD" id="cd03263">
    <property type="entry name" value="ABC_subfamily_A"/>
    <property type="match status" value="1"/>
</dbReference>
<organism evidence="11 12">
    <name type="scientific">Halocaridina rubra</name>
    <name type="common">Hawaiian red shrimp</name>
    <dbReference type="NCBI Taxonomy" id="373956"/>
    <lineage>
        <taxon>Eukaryota</taxon>
        <taxon>Metazoa</taxon>
        <taxon>Ecdysozoa</taxon>
        <taxon>Arthropoda</taxon>
        <taxon>Crustacea</taxon>
        <taxon>Multicrustacea</taxon>
        <taxon>Malacostraca</taxon>
        <taxon>Eumalacostraca</taxon>
        <taxon>Eucarida</taxon>
        <taxon>Decapoda</taxon>
        <taxon>Pleocyemata</taxon>
        <taxon>Caridea</taxon>
        <taxon>Atyoidea</taxon>
        <taxon>Atyidae</taxon>
        <taxon>Halocaridina</taxon>
    </lineage>
</organism>
<dbReference type="PROSITE" id="PS50893">
    <property type="entry name" value="ABC_TRANSPORTER_2"/>
    <property type="match status" value="1"/>
</dbReference>
<dbReference type="SMART" id="SM00382">
    <property type="entry name" value="AAA"/>
    <property type="match status" value="1"/>
</dbReference>
<reference evidence="11 12" key="1">
    <citation type="submission" date="2023-11" db="EMBL/GenBank/DDBJ databases">
        <title>Halocaridina rubra genome assembly.</title>
        <authorList>
            <person name="Smith C."/>
        </authorList>
    </citation>
    <scope>NUCLEOTIDE SEQUENCE [LARGE SCALE GENOMIC DNA]</scope>
    <source>
        <strain evidence="11">EP-1</strain>
        <tissue evidence="11">Whole</tissue>
    </source>
</reference>
<keyword evidence="5" id="KW-0547">Nucleotide-binding</keyword>
<dbReference type="Gene3D" id="3.40.50.300">
    <property type="entry name" value="P-loop containing nucleotide triphosphate hydrolases"/>
    <property type="match status" value="1"/>
</dbReference>
<dbReference type="FunFam" id="3.40.50.300:FF:000335">
    <property type="entry name" value="ATP binding cassette subfamily A member 5"/>
    <property type="match status" value="1"/>
</dbReference>
<dbReference type="GO" id="GO:0005319">
    <property type="term" value="F:lipid transporter activity"/>
    <property type="evidence" value="ECO:0007669"/>
    <property type="project" value="TreeGrafter"/>
</dbReference>
<evidence type="ECO:0000256" key="9">
    <source>
        <dbReference type="SAM" id="Phobius"/>
    </source>
</evidence>
<protein>
    <submittedName>
        <fullName evidence="11">ATP-binding cassette sub- A member 5</fullName>
    </submittedName>
</protein>
<evidence type="ECO:0000259" key="10">
    <source>
        <dbReference type="PROSITE" id="PS50893"/>
    </source>
</evidence>
<dbReference type="GO" id="GO:0016020">
    <property type="term" value="C:membrane"/>
    <property type="evidence" value="ECO:0007669"/>
    <property type="project" value="UniProtKB-SubCell"/>
</dbReference>
<keyword evidence="8 9" id="KW-0472">Membrane</keyword>
<evidence type="ECO:0000256" key="4">
    <source>
        <dbReference type="ARBA" id="ARBA00022692"/>
    </source>
</evidence>
<keyword evidence="3" id="KW-0813">Transport</keyword>
<dbReference type="AlphaFoldDB" id="A0AAN9AC88"/>
<evidence type="ECO:0000256" key="3">
    <source>
        <dbReference type="ARBA" id="ARBA00022448"/>
    </source>
</evidence>
<comment type="similarity">
    <text evidence="2">Belongs to the ABC transporter superfamily. ABCA family.</text>
</comment>
<keyword evidence="4 9" id="KW-0812">Transmembrane</keyword>
<dbReference type="SUPFAM" id="SSF52540">
    <property type="entry name" value="P-loop containing nucleoside triphosphate hydrolases"/>
    <property type="match status" value="1"/>
</dbReference>
<evidence type="ECO:0000256" key="1">
    <source>
        <dbReference type="ARBA" id="ARBA00004141"/>
    </source>
</evidence>
<dbReference type="EMBL" id="JAXCGZ010004048">
    <property type="protein sequence ID" value="KAK7082389.1"/>
    <property type="molecule type" value="Genomic_DNA"/>
</dbReference>
<dbReference type="GO" id="GO:0140359">
    <property type="term" value="F:ABC-type transporter activity"/>
    <property type="evidence" value="ECO:0007669"/>
    <property type="project" value="InterPro"/>
</dbReference>
<evidence type="ECO:0000313" key="11">
    <source>
        <dbReference type="EMBL" id="KAK7082389.1"/>
    </source>
</evidence>
<dbReference type="InterPro" id="IPR027417">
    <property type="entry name" value="P-loop_NTPase"/>
</dbReference>
<evidence type="ECO:0000256" key="2">
    <source>
        <dbReference type="ARBA" id="ARBA00008869"/>
    </source>
</evidence>
<accession>A0AAN9AC88</accession>
<proteinExistence type="inferred from homology"/>
<evidence type="ECO:0000256" key="5">
    <source>
        <dbReference type="ARBA" id="ARBA00022741"/>
    </source>
</evidence>
<feature type="domain" description="ABC transporter" evidence="10">
    <location>
        <begin position="178"/>
        <end position="423"/>
    </location>
</feature>
<name>A0AAN9AC88_HALRR</name>
<dbReference type="PANTHER" id="PTHR19229:SF209">
    <property type="entry name" value="ATP-BINDING CASSETTE SUB-FAMILY A MEMBER 5 ISOFORM X1"/>
    <property type="match status" value="1"/>
</dbReference>
<dbReference type="Pfam" id="PF00005">
    <property type="entry name" value="ABC_tran"/>
    <property type="match status" value="1"/>
</dbReference>
<evidence type="ECO:0000256" key="7">
    <source>
        <dbReference type="ARBA" id="ARBA00022989"/>
    </source>
</evidence>
<evidence type="ECO:0000313" key="12">
    <source>
        <dbReference type="Proteomes" id="UP001381693"/>
    </source>
</evidence>
<feature type="transmembrane region" description="Helical" evidence="9">
    <location>
        <begin position="111"/>
        <end position="130"/>
    </location>
</feature>
<comment type="caution">
    <text evidence="11">The sequence shown here is derived from an EMBL/GenBank/DDBJ whole genome shotgun (WGS) entry which is preliminary data.</text>
</comment>
<dbReference type="InterPro" id="IPR003439">
    <property type="entry name" value="ABC_transporter-like_ATP-bd"/>
</dbReference>
<feature type="transmembrane region" description="Helical" evidence="9">
    <location>
        <begin position="39"/>
        <end position="64"/>
    </location>
</feature>
<keyword evidence="7 9" id="KW-1133">Transmembrane helix</keyword>
<comment type="subcellular location">
    <subcellularLocation>
        <location evidence="1">Membrane</location>
        <topology evidence="1">Multi-pass membrane protein</topology>
    </subcellularLocation>
</comment>
<dbReference type="InterPro" id="IPR026082">
    <property type="entry name" value="ABCA"/>
</dbReference>
<keyword evidence="12" id="KW-1185">Reference proteome</keyword>
<dbReference type="InterPro" id="IPR003593">
    <property type="entry name" value="AAA+_ATPase"/>
</dbReference>
<evidence type="ECO:0000256" key="8">
    <source>
        <dbReference type="ARBA" id="ARBA00023136"/>
    </source>
</evidence>
<dbReference type="InterPro" id="IPR056264">
    <property type="entry name" value="R2_ABCA1-4-like"/>
</dbReference>
<dbReference type="GO" id="GO:0016887">
    <property type="term" value="F:ATP hydrolysis activity"/>
    <property type="evidence" value="ECO:0007669"/>
    <property type="project" value="InterPro"/>
</dbReference>
<gene>
    <name evidence="11" type="primary">ABCA5_2</name>
    <name evidence="11" type="ORF">SK128_005734</name>
</gene>
<evidence type="ECO:0000256" key="6">
    <source>
        <dbReference type="ARBA" id="ARBA00022840"/>
    </source>
</evidence>
<sequence>MMIGLTFSMIPAGLAGDLVHDREIGARSLLRLNGVGFHIYFSSFLLVMCIMYLISYFALLIIIMAFGIPSLIIPPAFAAIAILYFMYLPLALLSSTVLCYVFDKSETARQFFPSIVTAVGFIGYTVVAMVDMLSSAFGRYALEEESSIATLSDEDEDVKMERERVSAALEHGEDVSPVLIYNLNKVYKCNEQKHFCKMTASSDKITALRSVSLEVKSGQVFGLLGPNGAGKTTCLRIMTAEEQPSQGRVQISGTDVTSSLSKVFGNLGYCPQHDALWNKITVAEHIECFANIRGVKEEQVKVLIDTYVKGLEIEEHRKKQTKHCSGGTKRKLSYILCMLGRPHVVLLDEPSTGMDPMSKRFLWNSILASFKGERSAILTTHSMEEADALCSRIGILVRGGLRCIGAIQHLKNKYGGGYNLELKLGPQVSILKTSDSSNTSEAESDIAEESTSSRHINKLVMDTFPNAVLDEQFEERITYKIPQADVTSLSGCFAMLEKIKEQKLIQEYALSQTTIEQVFLQFARQQEEESSLDE</sequence>
<dbReference type="Pfam" id="PF23321">
    <property type="entry name" value="R1_ABCA1"/>
    <property type="match status" value="1"/>
</dbReference>
<feature type="transmembrane region" description="Helical" evidence="9">
    <location>
        <begin position="71"/>
        <end position="91"/>
    </location>
</feature>
<dbReference type="GO" id="GO:0005524">
    <property type="term" value="F:ATP binding"/>
    <property type="evidence" value="ECO:0007669"/>
    <property type="project" value="UniProtKB-KW"/>
</dbReference>
<dbReference type="Proteomes" id="UP001381693">
    <property type="component" value="Unassembled WGS sequence"/>
</dbReference>
<dbReference type="PANTHER" id="PTHR19229">
    <property type="entry name" value="ATP-BINDING CASSETTE TRANSPORTER SUBFAMILY A ABCA"/>
    <property type="match status" value="1"/>
</dbReference>
<keyword evidence="6 11" id="KW-0067">ATP-binding</keyword>